<evidence type="ECO:0000313" key="2">
    <source>
        <dbReference type="EMBL" id="MBW0490859.1"/>
    </source>
</evidence>
<keyword evidence="3" id="KW-1185">Reference proteome</keyword>
<feature type="compositionally biased region" description="Polar residues" evidence="1">
    <location>
        <begin position="1"/>
        <end position="12"/>
    </location>
</feature>
<evidence type="ECO:0000256" key="1">
    <source>
        <dbReference type="SAM" id="MobiDB-lite"/>
    </source>
</evidence>
<name>A0A9Q3CT54_9BASI</name>
<dbReference type="EMBL" id="AVOT02010794">
    <property type="protein sequence ID" value="MBW0490859.1"/>
    <property type="molecule type" value="Genomic_DNA"/>
</dbReference>
<accession>A0A9Q3CT54</accession>
<dbReference type="Proteomes" id="UP000765509">
    <property type="component" value="Unassembled WGS sequence"/>
</dbReference>
<gene>
    <name evidence="2" type="ORF">O181_030574</name>
</gene>
<protein>
    <submittedName>
        <fullName evidence="2">Uncharacterized protein</fullName>
    </submittedName>
</protein>
<feature type="compositionally biased region" description="Polar residues" evidence="1">
    <location>
        <begin position="53"/>
        <end position="81"/>
    </location>
</feature>
<reference evidence="2" key="1">
    <citation type="submission" date="2021-03" db="EMBL/GenBank/DDBJ databases">
        <title>Draft genome sequence of rust myrtle Austropuccinia psidii MF-1, a brazilian biotype.</title>
        <authorList>
            <person name="Quecine M.C."/>
            <person name="Pachon D.M.R."/>
            <person name="Bonatelli M.L."/>
            <person name="Correr F.H."/>
            <person name="Franceschini L.M."/>
            <person name="Leite T.F."/>
            <person name="Margarido G.R.A."/>
            <person name="Almeida C.A."/>
            <person name="Ferrarezi J.A."/>
            <person name="Labate C.A."/>
        </authorList>
    </citation>
    <scope>NUCLEOTIDE SEQUENCE</scope>
    <source>
        <strain evidence="2">MF-1</strain>
    </source>
</reference>
<organism evidence="2 3">
    <name type="scientific">Austropuccinia psidii MF-1</name>
    <dbReference type="NCBI Taxonomy" id="1389203"/>
    <lineage>
        <taxon>Eukaryota</taxon>
        <taxon>Fungi</taxon>
        <taxon>Dikarya</taxon>
        <taxon>Basidiomycota</taxon>
        <taxon>Pucciniomycotina</taxon>
        <taxon>Pucciniomycetes</taxon>
        <taxon>Pucciniales</taxon>
        <taxon>Sphaerophragmiaceae</taxon>
        <taxon>Austropuccinia</taxon>
    </lineage>
</organism>
<feature type="region of interest" description="Disordered" evidence="1">
    <location>
        <begin position="1"/>
        <end position="81"/>
    </location>
</feature>
<comment type="caution">
    <text evidence="2">The sequence shown here is derived from an EMBL/GenBank/DDBJ whole genome shotgun (WGS) entry which is preliminary data.</text>
</comment>
<evidence type="ECO:0000313" key="3">
    <source>
        <dbReference type="Proteomes" id="UP000765509"/>
    </source>
</evidence>
<dbReference type="AlphaFoldDB" id="A0A9Q3CT54"/>
<sequence length="125" mass="14189">MEHGQQKLQPSFTLGRPGSMLPEGKSSQDKGESSHYPSYRRTTEPERAYSDSFRLTRSRPNQLSSGFTPFRHQQFSGQESPFFTIPGTFQEKTGIKGQEKKFFQPNAEIVRPNYIEAVGLGKRST</sequence>
<proteinExistence type="predicted"/>